<dbReference type="Proteomes" id="UP001177023">
    <property type="component" value="Unassembled WGS sequence"/>
</dbReference>
<dbReference type="Pfam" id="PF00619">
    <property type="entry name" value="CARD"/>
    <property type="match status" value="1"/>
</dbReference>
<keyword evidence="3" id="KW-1185">Reference proteome</keyword>
<dbReference type="SUPFAM" id="SSF47986">
    <property type="entry name" value="DEATH domain"/>
    <property type="match status" value="1"/>
</dbReference>
<protein>
    <recommendedName>
        <fullName evidence="1">CARD domain-containing protein</fullName>
    </recommendedName>
</protein>
<comment type="caution">
    <text evidence="2">The sequence shown here is derived from an EMBL/GenBank/DDBJ whole genome shotgun (WGS) entry which is preliminary data.</text>
</comment>
<gene>
    <name evidence="2" type="ORF">MSPICULIGERA_LOCUS20396</name>
</gene>
<evidence type="ECO:0000259" key="1">
    <source>
        <dbReference type="Pfam" id="PF00619"/>
    </source>
</evidence>
<dbReference type="InterPro" id="IPR011029">
    <property type="entry name" value="DEATH-like_dom_sf"/>
</dbReference>
<evidence type="ECO:0000313" key="3">
    <source>
        <dbReference type="Proteomes" id="UP001177023"/>
    </source>
</evidence>
<evidence type="ECO:0000313" key="2">
    <source>
        <dbReference type="EMBL" id="CAJ0582256.1"/>
    </source>
</evidence>
<feature type="domain" description="CARD" evidence="1">
    <location>
        <begin position="26"/>
        <end position="96"/>
    </location>
</feature>
<proteinExistence type="predicted"/>
<dbReference type="Gene3D" id="1.10.533.10">
    <property type="entry name" value="Death Domain, Fas"/>
    <property type="match status" value="1"/>
</dbReference>
<name>A0AA36GB80_9BILA</name>
<feature type="non-terminal residue" evidence="2">
    <location>
        <position position="105"/>
    </location>
</feature>
<dbReference type="GO" id="GO:0042981">
    <property type="term" value="P:regulation of apoptotic process"/>
    <property type="evidence" value="ECO:0007669"/>
    <property type="project" value="InterPro"/>
</dbReference>
<dbReference type="AlphaFoldDB" id="A0AA36GB80"/>
<reference evidence="2" key="1">
    <citation type="submission" date="2023-06" db="EMBL/GenBank/DDBJ databases">
        <authorList>
            <person name="Delattre M."/>
        </authorList>
    </citation>
    <scope>NUCLEOTIDE SEQUENCE</scope>
    <source>
        <strain evidence="2">AF72</strain>
    </source>
</reference>
<dbReference type="InterPro" id="IPR001315">
    <property type="entry name" value="CARD"/>
</dbReference>
<sequence length="105" mass="11702">MASISRPPATNLRAAQAEHLDAMKESLRSINAKDVVPILVARRVLQSFEMTKVYDQESGQEQMDALIDILKTKTHWMGPMTDALIRNGQGLIAQQLIQLQTAKNT</sequence>
<organism evidence="2 3">
    <name type="scientific">Mesorhabditis spiculigera</name>
    <dbReference type="NCBI Taxonomy" id="96644"/>
    <lineage>
        <taxon>Eukaryota</taxon>
        <taxon>Metazoa</taxon>
        <taxon>Ecdysozoa</taxon>
        <taxon>Nematoda</taxon>
        <taxon>Chromadorea</taxon>
        <taxon>Rhabditida</taxon>
        <taxon>Rhabditina</taxon>
        <taxon>Rhabditomorpha</taxon>
        <taxon>Rhabditoidea</taxon>
        <taxon>Rhabditidae</taxon>
        <taxon>Mesorhabditinae</taxon>
        <taxon>Mesorhabditis</taxon>
    </lineage>
</organism>
<accession>A0AA36GB80</accession>
<dbReference type="EMBL" id="CATQJA010002664">
    <property type="protein sequence ID" value="CAJ0582256.1"/>
    <property type="molecule type" value="Genomic_DNA"/>
</dbReference>